<dbReference type="Proteomes" id="UP000008792">
    <property type="component" value="Unassembled WGS sequence"/>
</dbReference>
<dbReference type="Pfam" id="PF13961">
    <property type="entry name" value="DUF4219"/>
    <property type="match status" value="1"/>
</dbReference>
<dbReference type="InParanoid" id="B4LE08"/>
<evidence type="ECO:0000313" key="2">
    <source>
        <dbReference type="EMBL" id="EDW70051.2"/>
    </source>
</evidence>
<dbReference type="HOGENOM" id="CLU_1751583_0_0_1"/>
<organism evidence="2 3">
    <name type="scientific">Drosophila virilis</name>
    <name type="common">Fruit fly</name>
    <dbReference type="NCBI Taxonomy" id="7244"/>
    <lineage>
        <taxon>Eukaryota</taxon>
        <taxon>Metazoa</taxon>
        <taxon>Ecdysozoa</taxon>
        <taxon>Arthropoda</taxon>
        <taxon>Hexapoda</taxon>
        <taxon>Insecta</taxon>
        <taxon>Pterygota</taxon>
        <taxon>Neoptera</taxon>
        <taxon>Endopterygota</taxon>
        <taxon>Diptera</taxon>
        <taxon>Brachycera</taxon>
        <taxon>Muscomorpha</taxon>
        <taxon>Ephydroidea</taxon>
        <taxon>Drosophilidae</taxon>
        <taxon>Drosophila</taxon>
    </lineage>
</organism>
<proteinExistence type="predicted"/>
<keyword evidence="3" id="KW-1185">Reference proteome</keyword>
<accession>B4LE08</accession>
<reference evidence="2 3" key="1">
    <citation type="journal article" date="2007" name="Nature">
        <title>Evolution of genes and genomes on the Drosophila phylogeny.</title>
        <authorList>
            <consortium name="Drosophila 12 Genomes Consortium"/>
            <person name="Clark A.G."/>
            <person name="Eisen M.B."/>
            <person name="Smith D.R."/>
            <person name="Bergman C.M."/>
            <person name="Oliver B."/>
            <person name="Markow T.A."/>
            <person name="Kaufman T.C."/>
            <person name="Kellis M."/>
            <person name="Gelbart W."/>
            <person name="Iyer V.N."/>
            <person name="Pollard D.A."/>
            <person name="Sackton T.B."/>
            <person name="Larracuente A.M."/>
            <person name="Singh N.D."/>
            <person name="Abad J.P."/>
            <person name="Abt D.N."/>
            <person name="Adryan B."/>
            <person name="Aguade M."/>
            <person name="Akashi H."/>
            <person name="Anderson W.W."/>
            <person name="Aquadro C.F."/>
            <person name="Ardell D.H."/>
            <person name="Arguello R."/>
            <person name="Artieri C.G."/>
            <person name="Barbash D.A."/>
            <person name="Barker D."/>
            <person name="Barsanti P."/>
            <person name="Batterham P."/>
            <person name="Batzoglou S."/>
            <person name="Begun D."/>
            <person name="Bhutkar A."/>
            <person name="Blanco E."/>
            <person name="Bosak S.A."/>
            <person name="Bradley R.K."/>
            <person name="Brand A.D."/>
            <person name="Brent M.R."/>
            <person name="Brooks A.N."/>
            <person name="Brown R.H."/>
            <person name="Butlin R.K."/>
            <person name="Caggese C."/>
            <person name="Calvi B.R."/>
            <person name="Bernardo de Carvalho A."/>
            <person name="Caspi A."/>
            <person name="Castrezana S."/>
            <person name="Celniker S.E."/>
            <person name="Chang J.L."/>
            <person name="Chapple C."/>
            <person name="Chatterji S."/>
            <person name="Chinwalla A."/>
            <person name="Civetta A."/>
            <person name="Clifton S.W."/>
            <person name="Comeron J.M."/>
            <person name="Costello J.C."/>
            <person name="Coyne J.A."/>
            <person name="Daub J."/>
            <person name="David R.G."/>
            <person name="Delcher A.L."/>
            <person name="Delehaunty K."/>
            <person name="Do C.B."/>
            <person name="Ebling H."/>
            <person name="Edwards K."/>
            <person name="Eickbush T."/>
            <person name="Evans J.D."/>
            <person name="Filipski A."/>
            <person name="Findeiss S."/>
            <person name="Freyhult E."/>
            <person name="Fulton L."/>
            <person name="Fulton R."/>
            <person name="Garcia A.C."/>
            <person name="Gardiner A."/>
            <person name="Garfield D.A."/>
            <person name="Garvin B.E."/>
            <person name="Gibson G."/>
            <person name="Gilbert D."/>
            <person name="Gnerre S."/>
            <person name="Godfrey J."/>
            <person name="Good R."/>
            <person name="Gotea V."/>
            <person name="Gravely B."/>
            <person name="Greenberg A.J."/>
            <person name="Griffiths-Jones S."/>
            <person name="Gross S."/>
            <person name="Guigo R."/>
            <person name="Gustafson E.A."/>
            <person name="Haerty W."/>
            <person name="Hahn M.W."/>
            <person name="Halligan D.L."/>
            <person name="Halpern A.L."/>
            <person name="Halter G.M."/>
            <person name="Han M.V."/>
            <person name="Heger A."/>
            <person name="Hillier L."/>
            <person name="Hinrichs A.S."/>
            <person name="Holmes I."/>
            <person name="Hoskins R.A."/>
            <person name="Hubisz M.J."/>
            <person name="Hultmark D."/>
            <person name="Huntley M.A."/>
            <person name="Jaffe D.B."/>
            <person name="Jagadeeshan S."/>
            <person name="Jeck W.R."/>
            <person name="Johnson J."/>
            <person name="Jones C.D."/>
            <person name="Jordan W.C."/>
            <person name="Karpen G.H."/>
            <person name="Kataoka E."/>
            <person name="Keightley P.D."/>
            <person name="Kheradpour P."/>
            <person name="Kirkness E.F."/>
            <person name="Koerich L.B."/>
            <person name="Kristiansen K."/>
            <person name="Kudrna D."/>
            <person name="Kulathinal R.J."/>
            <person name="Kumar S."/>
            <person name="Kwok R."/>
            <person name="Lander E."/>
            <person name="Langley C.H."/>
            <person name="Lapoint R."/>
            <person name="Lazzaro B.P."/>
            <person name="Lee S.J."/>
            <person name="Levesque L."/>
            <person name="Li R."/>
            <person name="Lin C.F."/>
            <person name="Lin M.F."/>
            <person name="Lindblad-Toh K."/>
            <person name="Llopart A."/>
            <person name="Long M."/>
            <person name="Low L."/>
            <person name="Lozovsky E."/>
            <person name="Lu J."/>
            <person name="Luo M."/>
            <person name="Machado C.A."/>
            <person name="Makalowski W."/>
            <person name="Marzo M."/>
            <person name="Matsuda M."/>
            <person name="Matzkin L."/>
            <person name="McAllister B."/>
            <person name="McBride C.S."/>
            <person name="McKernan B."/>
            <person name="McKernan K."/>
            <person name="Mendez-Lago M."/>
            <person name="Minx P."/>
            <person name="Mollenhauer M.U."/>
            <person name="Montooth K."/>
            <person name="Mount S.M."/>
            <person name="Mu X."/>
            <person name="Myers E."/>
            <person name="Negre B."/>
            <person name="Newfeld S."/>
            <person name="Nielsen R."/>
            <person name="Noor M.A."/>
            <person name="O'Grady P."/>
            <person name="Pachter L."/>
            <person name="Papaceit M."/>
            <person name="Parisi M.J."/>
            <person name="Parisi M."/>
            <person name="Parts L."/>
            <person name="Pedersen J.S."/>
            <person name="Pesole G."/>
            <person name="Phillippy A.M."/>
            <person name="Ponting C.P."/>
            <person name="Pop M."/>
            <person name="Porcelli D."/>
            <person name="Powell J.R."/>
            <person name="Prohaska S."/>
            <person name="Pruitt K."/>
            <person name="Puig M."/>
            <person name="Quesneville H."/>
            <person name="Ram K.R."/>
            <person name="Rand D."/>
            <person name="Rasmussen M.D."/>
            <person name="Reed L.K."/>
            <person name="Reenan R."/>
            <person name="Reily A."/>
            <person name="Remington K.A."/>
            <person name="Rieger T.T."/>
            <person name="Ritchie M.G."/>
            <person name="Robin C."/>
            <person name="Rogers Y.H."/>
            <person name="Rohde C."/>
            <person name="Rozas J."/>
            <person name="Rubenfield M.J."/>
            <person name="Ruiz A."/>
            <person name="Russo S."/>
            <person name="Salzberg S.L."/>
            <person name="Sanchez-Gracia A."/>
            <person name="Saranga D.J."/>
            <person name="Sato H."/>
            <person name="Schaeffer S.W."/>
            <person name="Schatz M.C."/>
            <person name="Schlenke T."/>
            <person name="Schwartz R."/>
            <person name="Segarra C."/>
            <person name="Singh R.S."/>
            <person name="Sirot L."/>
            <person name="Sirota M."/>
            <person name="Sisneros N.B."/>
            <person name="Smith C.D."/>
            <person name="Smith T.F."/>
            <person name="Spieth J."/>
            <person name="Stage D.E."/>
            <person name="Stark A."/>
            <person name="Stephan W."/>
            <person name="Strausberg R.L."/>
            <person name="Strempel S."/>
            <person name="Sturgill D."/>
            <person name="Sutton G."/>
            <person name="Sutton G.G."/>
            <person name="Tao W."/>
            <person name="Teichmann S."/>
            <person name="Tobari Y.N."/>
            <person name="Tomimura Y."/>
            <person name="Tsolas J.M."/>
            <person name="Valente V.L."/>
            <person name="Venter E."/>
            <person name="Venter J.C."/>
            <person name="Vicario S."/>
            <person name="Vieira F.G."/>
            <person name="Vilella A.J."/>
            <person name="Villasante A."/>
            <person name="Walenz B."/>
            <person name="Wang J."/>
            <person name="Wasserman M."/>
            <person name="Watts T."/>
            <person name="Wilson D."/>
            <person name="Wilson R.K."/>
            <person name="Wing R.A."/>
            <person name="Wolfner M.F."/>
            <person name="Wong A."/>
            <person name="Wong G.K."/>
            <person name="Wu C.I."/>
            <person name="Wu G."/>
            <person name="Yamamoto D."/>
            <person name="Yang H.P."/>
            <person name="Yang S.P."/>
            <person name="Yorke J.A."/>
            <person name="Yoshida K."/>
            <person name="Zdobnov E."/>
            <person name="Zhang P."/>
            <person name="Zhang Y."/>
            <person name="Zimin A.V."/>
            <person name="Baldwin J."/>
            <person name="Abdouelleil A."/>
            <person name="Abdulkadir J."/>
            <person name="Abebe A."/>
            <person name="Abera B."/>
            <person name="Abreu J."/>
            <person name="Acer S.C."/>
            <person name="Aftuck L."/>
            <person name="Alexander A."/>
            <person name="An P."/>
            <person name="Anderson E."/>
            <person name="Anderson S."/>
            <person name="Arachi H."/>
            <person name="Azer M."/>
            <person name="Bachantsang P."/>
            <person name="Barry A."/>
            <person name="Bayul T."/>
            <person name="Berlin A."/>
            <person name="Bessette D."/>
            <person name="Bloom T."/>
            <person name="Blye J."/>
            <person name="Boguslavskiy L."/>
            <person name="Bonnet C."/>
            <person name="Boukhgalter B."/>
            <person name="Bourzgui I."/>
            <person name="Brown A."/>
            <person name="Cahill P."/>
            <person name="Channer S."/>
            <person name="Cheshatsang Y."/>
            <person name="Chuda L."/>
            <person name="Citroen M."/>
            <person name="Collymore A."/>
            <person name="Cooke P."/>
            <person name="Costello M."/>
            <person name="D'Aco K."/>
            <person name="Daza R."/>
            <person name="De Haan G."/>
            <person name="DeGray S."/>
            <person name="DeMaso C."/>
            <person name="Dhargay N."/>
            <person name="Dooley K."/>
            <person name="Dooley E."/>
            <person name="Doricent M."/>
            <person name="Dorje P."/>
            <person name="Dorjee K."/>
            <person name="Dupes A."/>
            <person name="Elong R."/>
            <person name="Falk J."/>
            <person name="Farina A."/>
            <person name="Faro S."/>
            <person name="Ferguson D."/>
            <person name="Fisher S."/>
            <person name="Foley C.D."/>
            <person name="Franke A."/>
            <person name="Friedrich D."/>
            <person name="Gadbois L."/>
            <person name="Gearin G."/>
            <person name="Gearin C.R."/>
            <person name="Giannoukos G."/>
            <person name="Goode T."/>
            <person name="Graham J."/>
            <person name="Grandbois E."/>
            <person name="Grewal S."/>
            <person name="Gyaltsen K."/>
            <person name="Hafez N."/>
            <person name="Hagos B."/>
            <person name="Hall J."/>
            <person name="Henson C."/>
            <person name="Hollinger A."/>
            <person name="Honan T."/>
            <person name="Huard M.D."/>
            <person name="Hughes L."/>
            <person name="Hurhula B."/>
            <person name="Husby M.E."/>
            <person name="Kamat A."/>
            <person name="Kanga B."/>
            <person name="Kashin S."/>
            <person name="Khazanovich D."/>
            <person name="Kisner P."/>
            <person name="Lance K."/>
            <person name="Lara M."/>
            <person name="Lee W."/>
            <person name="Lennon N."/>
            <person name="Letendre F."/>
            <person name="LeVine R."/>
            <person name="Lipovsky A."/>
            <person name="Liu X."/>
            <person name="Liu J."/>
            <person name="Liu S."/>
            <person name="Lokyitsang T."/>
            <person name="Lokyitsang Y."/>
            <person name="Lubonja R."/>
            <person name="Lui A."/>
            <person name="MacDonald P."/>
            <person name="Magnisalis V."/>
            <person name="Maru K."/>
            <person name="Matthews C."/>
            <person name="McCusker W."/>
            <person name="McDonough S."/>
            <person name="Mehta T."/>
            <person name="Meldrim J."/>
            <person name="Meneus L."/>
            <person name="Mihai O."/>
            <person name="Mihalev A."/>
            <person name="Mihova T."/>
            <person name="Mittelman R."/>
            <person name="Mlenga V."/>
            <person name="Montmayeur A."/>
            <person name="Mulrain L."/>
            <person name="Navidi A."/>
            <person name="Naylor J."/>
            <person name="Negash T."/>
            <person name="Nguyen T."/>
            <person name="Nguyen N."/>
            <person name="Nicol R."/>
            <person name="Norbu C."/>
            <person name="Norbu N."/>
            <person name="Novod N."/>
            <person name="O'Neill B."/>
            <person name="Osman S."/>
            <person name="Markiewicz E."/>
            <person name="Oyono O.L."/>
            <person name="Patti C."/>
            <person name="Phunkhang P."/>
            <person name="Pierre F."/>
            <person name="Priest M."/>
            <person name="Raghuraman S."/>
            <person name="Rege F."/>
            <person name="Reyes R."/>
            <person name="Rise C."/>
            <person name="Rogov P."/>
            <person name="Ross K."/>
            <person name="Ryan E."/>
            <person name="Settipalli S."/>
            <person name="Shea T."/>
            <person name="Sherpa N."/>
            <person name="Shi L."/>
            <person name="Shih D."/>
            <person name="Sparrow T."/>
            <person name="Spaulding J."/>
            <person name="Stalker J."/>
            <person name="Stange-Thomann N."/>
            <person name="Stavropoulos S."/>
            <person name="Stone C."/>
            <person name="Strader C."/>
            <person name="Tesfaye S."/>
            <person name="Thomson T."/>
            <person name="Thoulutsang Y."/>
            <person name="Thoulutsang D."/>
            <person name="Topham K."/>
            <person name="Topping I."/>
            <person name="Tsamla T."/>
            <person name="Vassiliev H."/>
            <person name="Vo A."/>
            <person name="Wangchuk T."/>
            <person name="Wangdi T."/>
            <person name="Weiand M."/>
            <person name="Wilkinson J."/>
            <person name="Wilson A."/>
            <person name="Yadav S."/>
            <person name="Young G."/>
            <person name="Yu Q."/>
            <person name="Zembek L."/>
            <person name="Zhong D."/>
            <person name="Zimmer A."/>
            <person name="Zwirko Z."/>
            <person name="Jaffe D.B."/>
            <person name="Alvarez P."/>
            <person name="Brockman W."/>
            <person name="Butler J."/>
            <person name="Chin C."/>
            <person name="Gnerre S."/>
            <person name="Grabherr M."/>
            <person name="Kleber M."/>
            <person name="Mauceli E."/>
            <person name="MacCallum I."/>
        </authorList>
    </citation>
    <scope>NUCLEOTIDE SEQUENCE [LARGE SCALE GENOMIC DNA]</scope>
    <source>
        <strain evidence="3">Tucson 15010-1051.87</strain>
    </source>
</reference>
<feature type="domain" description="DUF4219" evidence="1">
    <location>
        <begin position="15"/>
        <end position="40"/>
    </location>
</feature>
<dbReference type="KEGG" id="dvi:6622488"/>
<protein>
    <submittedName>
        <fullName evidence="2">Uncharacterized protein, isoform B</fullName>
    </submittedName>
</protein>
<evidence type="ECO:0000259" key="1">
    <source>
        <dbReference type="Pfam" id="PF13961"/>
    </source>
</evidence>
<sequence>MLAHRQANVIPRLSGRDNYKEWSHKVELHMRIQEMWPAVISPPVPIKTEIEQEDYIFVASRKRIYIQCPDSLNRKVKLFLFRFIEPMIIMPGYAELSVPCLWHQLKRHYGHLDESKRKLNAKLQKKSKKIKLAKEQENSIRINP</sequence>
<dbReference type="EMBL" id="CH940647">
    <property type="protein sequence ID" value="EDW70051.2"/>
    <property type="molecule type" value="Genomic_DNA"/>
</dbReference>
<name>B4LE08_DROVI</name>
<gene>
    <name evidence="2" type="primary">Dvir\GJ11774</name>
    <name evidence="2" type="ORF">Dvir_GJ11774</name>
</gene>
<dbReference type="OrthoDB" id="7822758at2759"/>
<dbReference type="InterPro" id="IPR025314">
    <property type="entry name" value="DUF4219"/>
</dbReference>
<evidence type="ECO:0000313" key="3">
    <source>
        <dbReference type="Proteomes" id="UP000008792"/>
    </source>
</evidence>
<dbReference type="AlphaFoldDB" id="B4LE08"/>